<evidence type="ECO:0000313" key="1">
    <source>
        <dbReference type="EMBL" id="TRX01915.1"/>
    </source>
</evidence>
<evidence type="ECO:0000313" key="2">
    <source>
        <dbReference type="Proteomes" id="UP000733744"/>
    </source>
</evidence>
<dbReference type="Proteomes" id="UP000733744">
    <property type="component" value="Unassembled WGS sequence"/>
</dbReference>
<sequence length="92" mass="10091">MFTTIVSTARRVIYTNAELSKASTAERDAIWRIFSASYTKNITGFTQPHSPTMPLQVDIQLVITEIHKGNHTPVPLPNIPAISPIVGNGSKM</sequence>
<gene>
    <name evidence="1" type="ORF">EKO24_003170</name>
</gene>
<dbReference type="RefSeq" id="WP_127029661.1">
    <property type="nucleotide sequence ID" value="NZ_RYFG02000017.1"/>
</dbReference>
<comment type="caution">
    <text evidence="1">The sequence shown here is derived from an EMBL/GenBank/DDBJ whole genome shotgun (WGS) entry which is preliminary data.</text>
</comment>
<reference evidence="1 2" key="1">
    <citation type="journal article" date="2019" name="Antonie Van Leeuwenhoek">
        <title>Description of 'Ca. Methylobacter oryzae' KRF1, a novel species from the environmentally important Methylobacter clade 2.</title>
        <authorList>
            <person name="Khatri K."/>
            <person name="Mohite J.A."/>
            <person name="Pandit P.S."/>
            <person name="Bahulikar R."/>
            <person name="Rahalkar M.C."/>
        </authorList>
    </citation>
    <scope>NUCLEOTIDE SEQUENCE [LARGE SCALE GENOMIC DNA]</scope>
    <source>
        <strain evidence="1 2">KRF1</strain>
    </source>
</reference>
<accession>A0ABY3CEW2</accession>
<dbReference type="EMBL" id="RYFG02000017">
    <property type="protein sequence ID" value="TRX01915.1"/>
    <property type="molecule type" value="Genomic_DNA"/>
</dbReference>
<protein>
    <submittedName>
        <fullName evidence="1">Uncharacterized protein</fullName>
    </submittedName>
</protein>
<name>A0ABY3CEW2_9GAMM</name>
<keyword evidence="2" id="KW-1185">Reference proteome</keyword>
<proteinExistence type="predicted"/>
<organism evidence="1 2">
    <name type="scientific">Candidatus Methylobacter oryzae</name>
    <dbReference type="NCBI Taxonomy" id="2497749"/>
    <lineage>
        <taxon>Bacteria</taxon>
        <taxon>Pseudomonadati</taxon>
        <taxon>Pseudomonadota</taxon>
        <taxon>Gammaproteobacteria</taxon>
        <taxon>Methylococcales</taxon>
        <taxon>Methylococcaceae</taxon>
        <taxon>Methylobacter</taxon>
    </lineage>
</organism>